<protein>
    <submittedName>
        <fullName evidence="1">Uncharacterized protein</fullName>
    </submittedName>
</protein>
<name>N9N286_9GAMM</name>
<accession>N9N286</accession>
<reference evidence="1 2" key="1">
    <citation type="submission" date="2013-02" db="EMBL/GenBank/DDBJ databases">
        <title>The Genome Sequence of Acinetobacter sp. ANC 3862.</title>
        <authorList>
            <consortium name="The Broad Institute Genome Sequencing Platform"/>
            <consortium name="The Broad Institute Genome Sequencing Center for Infectious Disease"/>
            <person name="Cerqueira G."/>
            <person name="Feldgarden M."/>
            <person name="Courvalin P."/>
            <person name="Perichon B."/>
            <person name="Grillot-Courvalin C."/>
            <person name="Clermont D."/>
            <person name="Rocha E."/>
            <person name="Yoon E.-J."/>
            <person name="Nemec A."/>
            <person name="Walker B."/>
            <person name="Young S.K."/>
            <person name="Zeng Q."/>
            <person name="Gargeya S."/>
            <person name="Fitzgerald M."/>
            <person name="Haas B."/>
            <person name="Abouelleil A."/>
            <person name="Alvarado L."/>
            <person name="Arachchi H.M."/>
            <person name="Berlin A.M."/>
            <person name="Chapman S.B."/>
            <person name="Dewar J."/>
            <person name="Goldberg J."/>
            <person name="Griggs A."/>
            <person name="Gujja S."/>
            <person name="Hansen M."/>
            <person name="Howarth C."/>
            <person name="Imamovic A."/>
            <person name="Larimer J."/>
            <person name="McCowan C."/>
            <person name="Murphy C."/>
            <person name="Neiman D."/>
            <person name="Pearson M."/>
            <person name="Priest M."/>
            <person name="Roberts A."/>
            <person name="Saif S."/>
            <person name="Shea T."/>
            <person name="Sisk P."/>
            <person name="Sykes S."/>
            <person name="Wortman J."/>
            <person name="Nusbaum C."/>
            <person name="Birren B."/>
        </authorList>
    </citation>
    <scope>NUCLEOTIDE SEQUENCE [LARGE SCALE GENOMIC DNA]</scope>
    <source>
        <strain evidence="1 2">ANC 3862</strain>
    </source>
</reference>
<dbReference type="HOGENOM" id="CLU_1335155_0_0_6"/>
<evidence type="ECO:0000313" key="1">
    <source>
        <dbReference type="EMBL" id="ENW99645.1"/>
    </source>
</evidence>
<dbReference type="Proteomes" id="UP000013248">
    <property type="component" value="Unassembled WGS sequence"/>
</dbReference>
<comment type="caution">
    <text evidence="1">The sequence shown here is derived from an EMBL/GenBank/DDBJ whole genome shotgun (WGS) entry which is preliminary data.</text>
</comment>
<sequence length="205" mass="24253">MVKRANESINITQEEKTNILKYENISFGKYYLGAGCGEKDVDGRKEYCLRLLNLIQPIANECRLYNPKFSEECYFGQGLIVKELFEKNGKYYTLNLKRDIWTNLENFWIGYDWHVSIPRFHAQGDVYFIIDIKSVNWILFFKEFPSFRALKNLSKVLKSELGFKQTREIINDNNELVIIEFFTGTIRANIESLKHLEKIMYLSDE</sequence>
<dbReference type="STRING" id="1217705.F900_02451"/>
<dbReference type="AlphaFoldDB" id="N9N286"/>
<dbReference type="RefSeq" id="WP_005217867.1">
    <property type="nucleotide sequence ID" value="NZ_KB850089.1"/>
</dbReference>
<evidence type="ECO:0000313" key="2">
    <source>
        <dbReference type="Proteomes" id="UP000013248"/>
    </source>
</evidence>
<dbReference type="EMBL" id="APRP01000028">
    <property type="protein sequence ID" value="ENW99645.1"/>
    <property type="molecule type" value="Genomic_DNA"/>
</dbReference>
<proteinExistence type="predicted"/>
<dbReference type="PATRIC" id="fig|1217705.3.peg.2385"/>
<organism evidence="1 2">
    <name type="scientific">Acinetobacter modestus</name>
    <dbReference type="NCBI Taxonomy" id="1776740"/>
    <lineage>
        <taxon>Bacteria</taxon>
        <taxon>Pseudomonadati</taxon>
        <taxon>Pseudomonadota</taxon>
        <taxon>Gammaproteobacteria</taxon>
        <taxon>Moraxellales</taxon>
        <taxon>Moraxellaceae</taxon>
        <taxon>Acinetobacter</taxon>
    </lineage>
</organism>
<gene>
    <name evidence="1" type="ORF">F900_02451</name>
</gene>